<dbReference type="InterPro" id="IPR018392">
    <property type="entry name" value="LysM"/>
</dbReference>
<dbReference type="RefSeq" id="WP_324717053.1">
    <property type="nucleotide sequence ID" value="NZ_CP141615.1"/>
</dbReference>
<proteinExistence type="predicted"/>
<gene>
    <name evidence="3" type="ORF">U7230_01880</name>
</gene>
<dbReference type="CDD" id="cd00118">
    <property type="entry name" value="LysM"/>
    <property type="match status" value="1"/>
</dbReference>
<reference evidence="3 4" key="1">
    <citation type="journal article" date="2024" name="Front. Microbiol.">
        <title>Novel thermophilic genera Geochorda gen. nov. and Carboxydochorda gen. nov. from the deep terrestrial subsurface reveal the ecophysiological diversity in the class Limnochordia.</title>
        <authorList>
            <person name="Karnachuk O.V."/>
            <person name="Lukina A.P."/>
            <person name="Avakyan M.R."/>
            <person name="Kadnikov V.V."/>
            <person name="Begmatov S."/>
            <person name="Beletsky A.V."/>
            <person name="Vlasova K.G."/>
            <person name="Novikov A.A."/>
            <person name="Shcherbakova V.A."/>
            <person name="Mardanov A.V."/>
            <person name="Ravin N.V."/>
        </authorList>
    </citation>
    <scope>NUCLEOTIDE SEQUENCE [LARGE SCALE GENOMIC DNA]</scope>
    <source>
        <strain evidence="3 4">L945</strain>
    </source>
</reference>
<dbReference type="EMBL" id="CP141615">
    <property type="protein sequence ID" value="WRP17783.1"/>
    <property type="molecule type" value="Genomic_DNA"/>
</dbReference>
<feature type="region of interest" description="Disordered" evidence="1">
    <location>
        <begin position="1"/>
        <end position="29"/>
    </location>
</feature>
<feature type="region of interest" description="Disordered" evidence="1">
    <location>
        <begin position="288"/>
        <end position="372"/>
    </location>
</feature>
<dbReference type="Pfam" id="PF01476">
    <property type="entry name" value="LysM"/>
    <property type="match status" value="1"/>
</dbReference>
<dbReference type="Pfam" id="PF01398">
    <property type="entry name" value="JAB"/>
    <property type="match status" value="1"/>
</dbReference>
<evidence type="ECO:0000313" key="4">
    <source>
        <dbReference type="Proteomes" id="UP001332192"/>
    </source>
</evidence>
<dbReference type="Gene3D" id="3.40.140.10">
    <property type="entry name" value="Cytidine Deaminase, domain 2"/>
    <property type="match status" value="1"/>
</dbReference>
<name>A0ABZ1BYI6_9FIRM</name>
<protein>
    <submittedName>
        <fullName evidence="3">LysM peptidoglycan-binding domain-containing protein</fullName>
    </submittedName>
</protein>
<dbReference type="InterPro" id="IPR000555">
    <property type="entry name" value="JAMM/MPN+_dom"/>
</dbReference>
<accession>A0ABZ1BYI6</accession>
<dbReference type="SUPFAM" id="SSF54106">
    <property type="entry name" value="LysM domain"/>
    <property type="match status" value="1"/>
</dbReference>
<dbReference type="Gene3D" id="3.10.350.10">
    <property type="entry name" value="LysM domain"/>
    <property type="match status" value="1"/>
</dbReference>
<dbReference type="InterPro" id="IPR036779">
    <property type="entry name" value="LysM_dom_sf"/>
</dbReference>
<feature type="compositionally biased region" description="Pro residues" evidence="1">
    <location>
        <begin position="12"/>
        <end position="27"/>
    </location>
</feature>
<feature type="compositionally biased region" description="Low complexity" evidence="1">
    <location>
        <begin position="288"/>
        <end position="319"/>
    </location>
</feature>
<evidence type="ECO:0000256" key="1">
    <source>
        <dbReference type="SAM" id="MobiDB-lite"/>
    </source>
</evidence>
<organism evidence="3 4">
    <name type="scientific">Carboxydichorda subterranea</name>
    <dbReference type="NCBI Taxonomy" id="3109565"/>
    <lineage>
        <taxon>Bacteria</taxon>
        <taxon>Bacillati</taxon>
        <taxon>Bacillota</taxon>
        <taxon>Limnochordia</taxon>
        <taxon>Limnochordales</taxon>
        <taxon>Geochordaceae</taxon>
        <taxon>Carboxydichorda</taxon>
    </lineage>
</organism>
<feature type="compositionally biased region" description="Low complexity" evidence="1">
    <location>
        <begin position="342"/>
        <end position="372"/>
    </location>
</feature>
<keyword evidence="4" id="KW-1185">Reference proteome</keyword>
<dbReference type="SMART" id="SM00257">
    <property type="entry name" value="LysM"/>
    <property type="match status" value="1"/>
</dbReference>
<dbReference type="PROSITE" id="PS51782">
    <property type="entry name" value="LYSM"/>
    <property type="match status" value="1"/>
</dbReference>
<sequence>MSPLQDDQSVDPRPPSSLPLGEEPPPSRFRHVGQAVEQGMPRVYLARGVLEFMERCARRPEAEAVAGVLVGRAFRNAASQVFVLVEGAIEAPEVEAASRSVKFTARSWQAVREMLQDRFGSRRAVGWFHARPGEAMQLSPYETFVHQTHFGAGWQFACVLDPQTAQLALWGWRGEVLEPLPGYDVWESEPVGLFTGADVKRAGYFPAEVQSQVAAGAEGAEQWQRGTWPVARAQARIAARRRAAREQAPRWGQAVSRALQGATVLALVFVSAMVVRWGIDRLWPAAGRPGAPAGGQQAAGLPRPGAGAAEPADAVRAGRPAPPTGATEIMGGVPGAPPAPQETPAAPFAAATPERTDASGTSGPAGGPASSDTLTYQVQRGDTLWGVAQRFYGDPGLYRWLAEVNSVADPAHIEVGRRLLLPPRGAEGVRRK</sequence>
<evidence type="ECO:0000259" key="2">
    <source>
        <dbReference type="PROSITE" id="PS51782"/>
    </source>
</evidence>
<evidence type="ECO:0000313" key="3">
    <source>
        <dbReference type="EMBL" id="WRP17783.1"/>
    </source>
</evidence>
<feature type="domain" description="LysM" evidence="2">
    <location>
        <begin position="374"/>
        <end position="421"/>
    </location>
</feature>
<dbReference type="Proteomes" id="UP001332192">
    <property type="component" value="Chromosome"/>
</dbReference>